<protein>
    <recommendedName>
        <fullName evidence="2">histidine kinase</fullName>
        <ecNumber evidence="2">2.7.13.3</ecNumber>
    </recommendedName>
</protein>
<dbReference type="EC" id="2.7.13.3" evidence="2"/>
<dbReference type="eggNOG" id="COG4585">
    <property type="taxonomic scope" value="Bacteria"/>
</dbReference>
<dbReference type="AlphaFoldDB" id="Q98DS5"/>
<keyword evidence="6" id="KW-0175">Coiled coil</keyword>
<evidence type="ECO:0000313" key="9">
    <source>
        <dbReference type="EMBL" id="BAB51195.1"/>
    </source>
</evidence>
<dbReference type="CDD" id="cd16917">
    <property type="entry name" value="HATPase_UhpB-NarQ-NarX-like"/>
    <property type="match status" value="1"/>
</dbReference>
<gene>
    <name evidence="9" type="ordered locus">mll4568</name>
</gene>
<dbReference type="PANTHER" id="PTHR24421:SF10">
    <property type="entry name" value="NITRATE_NITRITE SENSOR PROTEIN NARQ"/>
    <property type="match status" value="1"/>
</dbReference>
<feature type="transmembrane region" description="Helical" evidence="7">
    <location>
        <begin position="33"/>
        <end position="56"/>
    </location>
</feature>
<dbReference type="Gene3D" id="3.30.565.10">
    <property type="entry name" value="Histidine kinase-like ATPase, C-terminal domain"/>
    <property type="match status" value="1"/>
</dbReference>
<accession>Q98DS5</accession>
<evidence type="ECO:0000256" key="5">
    <source>
        <dbReference type="ARBA" id="ARBA00023012"/>
    </source>
</evidence>
<organism evidence="9 10">
    <name type="scientific">Mesorhizobium japonicum (strain LMG 29417 / CECT 9101 / MAFF 303099)</name>
    <name type="common">Mesorhizobium loti (strain MAFF 303099)</name>
    <dbReference type="NCBI Taxonomy" id="266835"/>
    <lineage>
        <taxon>Bacteria</taxon>
        <taxon>Pseudomonadati</taxon>
        <taxon>Pseudomonadota</taxon>
        <taxon>Alphaproteobacteria</taxon>
        <taxon>Hyphomicrobiales</taxon>
        <taxon>Phyllobacteriaceae</taxon>
        <taxon>Mesorhizobium</taxon>
    </lineage>
</organism>
<reference evidence="9 10" key="1">
    <citation type="journal article" date="2000" name="DNA Res.">
        <title>Complete genome structure of the nitrogen-fixing symbiotic bacterium Mesorhizobium loti.</title>
        <authorList>
            <person name="Kaneko T."/>
            <person name="Nakamura Y."/>
            <person name="Sato S."/>
            <person name="Asamizu E."/>
            <person name="Kato T."/>
            <person name="Sasamoto S."/>
            <person name="Watanabe A."/>
            <person name="Idesawa K."/>
            <person name="Ishikawa A."/>
            <person name="Kawashima K."/>
            <person name="Kimura T."/>
            <person name="Kishida Y."/>
            <person name="Kiyokawa C."/>
            <person name="Kohara M."/>
            <person name="Matsumoto M."/>
            <person name="Matsuno A."/>
            <person name="Mochizuki Y."/>
            <person name="Nakayama S."/>
            <person name="Nakazaki N."/>
            <person name="Shimpo S."/>
            <person name="Sugimoto M."/>
            <person name="Takeuchi C."/>
            <person name="Yamada M."/>
            <person name="Tabata S."/>
        </authorList>
    </citation>
    <scope>NUCLEOTIDE SEQUENCE [LARGE SCALE GENOMIC DNA]</scope>
    <source>
        <strain evidence="10">LMG 29417 / CECT 9101 / MAFF 303099</strain>
    </source>
</reference>
<sequence>MCRYRPAVRWKGGQGIMIRILQNLARRWSELSLALQFLVAGGFGLLAVMLVVGAWVTSQIRDGVIRNSAATTALYVDSVIAPLLPDLRKSETLSESVKQALDETLGQGALGKRLASFRLWRRDGTVLYAKDPTLIGRRFELTDDLRSAFQGNVTAQFDTFDETEGKEQTVGVPLLEIYNPVREPWSGEVVAVTEFFEIATDFKATLASALLSSWLIVAGTTLTAFLLLSSIVLRASRTIDDQRGALRRQVSELQGLVTQNSALRQRVQRASRRATALNERYLRRIGADLHDGPAQLVALAALRMDSPVFSGEGHWGENRSTEVAMIRKTLEDAMREIRGICTGLVLPQIETAAATDILRLAVDEHERRTGTSVTLTLPRHLPELGPSEKISIYRFVQEGLNNAYRHGRAKDQAVRAGMKNGRLFVEVSDGGPGFDPARVDGLGLAGLRERVESIGGQFETVTGAQGTRLVISLSVEEQA</sequence>
<evidence type="ECO:0000256" key="2">
    <source>
        <dbReference type="ARBA" id="ARBA00012438"/>
    </source>
</evidence>
<dbReference type="InterPro" id="IPR003594">
    <property type="entry name" value="HATPase_dom"/>
</dbReference>
<evidence type="ECO:0000256" key="7">
    <source>
        <dbReference type="SAM" id="Phobius"/>
    </source>
</evidence>
<dbReference type="GO" id="GO:0004673">
    <property type="term" value="F:protein histidine kinase activity"/>
    <property type="evidence" value="ECO:0007669"/>
    <property type="project" value="UniProtKB-EC"/>
</dbReference>
<dbReference type="HOGENOM" id="CLU_591697_0_0_5"/>
<dbReference type="PANTHER" id="PTHR24421">
    <property type="entry name" value="NITRATE/NITRITE SENSOR PROTEIN NARX-RELATED"/>
    <property type="match status" value="1"/>
</dbReference>
<dbReference type="EMBL" id="BA000012">
    <property type="protein sequence ID" value="BAB51195.1"/>
    <property type="molecule type" value="Genomic_DNA"/>
</dbReference>
<feature type="domain" description="Histidine kinase/HSP90-like ATPase" evidence="8">
    <location>
        <begin position="390"/>
        <end position="475"/>
    </location>
</feature>
<evidence type="ECO:0000313" key="10">
    <source>
        <dbReference type="Proteomes" id="UP000000552"/>
    </source>
</evidence>
<evidence type="ECO:0000256" key="3">
    <source>
        <dbReference type="ARBA" id="ARBA00022679"/>
    </source>
</evidence>
<name>Q98DS5_RHILO</name>
<dbReference type="Pfam" id="PF02518">
    <property type="entry name" value="HATPase_c"/>
    <property type="match status" value="1"/>
</dbReference>
<dbReference type="KEGG" id="mlo:mll4568"/>
<keyword evidence="7" id="KW-1133">Transmembrane helix</keyword>
<evidence type="ECO:0000256" key="6">
    <source>
        <dbReference type="SAM" id="Coils"/>
    </source>
</evidence>
<comment type="catalytic activity">
    <reaction evidence="1">
        <text>ATP + protein L-histidine = ADP + protein N-phospho-L-histidine.</text>
        <dbReference type="EC" id="2.7.13.3"/>
    </reaction>
</comment>
<feature type="coiled-coil region" evidence="6">
    <location>
        <begin position="253"/>
        <end position="280"/>
    </location>
</feature>
<dbReference type="SUPFAM" id="SSF55874">
    <property type="entry name" value="ATPase domain of HSP90 chaperone/DNA topoisomerase II/histidine kinase"/>
    <property type="match status" value="1"/>
</dbReference>
<evidence type="ECO:0000259" key="8">
    <source>
        <dbReference type="Pfam" id="PF02518"/>
    </source>
</evidence>
<evidence type="ECO:0000256" key="1">
    <source>
        <dbReference type="ARBA" id="ARBA00000085"/>
    </source>
</evidence>
<proteinExistence type="predicted"/>
<dbReference type="InterPro" id="IPR036890">
    <property type="entry name" value="HATPase_C_sf"/>
</dbReference>
<keyword evidence="3" id="KW-0808">Transferase</keyword>
<feature type="transmembrane region" description="Helical" evidence="7">
    <location>
        <begin position="211"/>
        <end position="233"/>
    </location>
</feature>
<keyword evidence="5" id="KW-0902">Two-component regulatory system</keyword>
<evidence type="ECO:0000256" key="4">
    <source>
        <dbReference type="ARBA" id="ARBA00022777"/>
    </source>
</evidence>
<keyword evidence="7" id="KW-0472">Membrane</keyword>
<dbReference type="GO" id="GO:0000160">
    <property type="term" value="P:phosphorelay signal transduction system"/>
    <property type="evidence" value="ECO:0007669"/>
    <property type="project" value="UniProtKB-KW"/>
</dbReference>
<dbReference type="InterPro" id="IPR050482">
    <property type="entry name" value="Sensor_HK_TwoCompSys"/>
</dbReference>
<keyword evidence="4 9" id="KW-0418">Kinase</keyword>
<dbReference type="Proteomes" id="UP000000552">
    <property type="component" value="Chromosome"/>
</dbReference>
<keyword evidence="7" id="KW-0812">Transmembrane</keyword>